<dbReference type="InterPro" id="IPR038501">
    <property type="entry name" value="Spore_GerAC_C_sf"/>
</dbReference>
<evidence type="ECO:0000259" key="1">
    <source>
        <dbReference type="Pfam" id="PF05504"/>
    </source>
</evidence>
<gene>
    <name evidence="2" type="ORF">O9H85_23775</name>
</gene>
<dbReference type="PANTHER" id="PTHR35789:SF1">
    <property type="entry name" value="SPORE GERMINATION PROTEIN B3"/>
    <property type="match status" value="1"/>
</dbReference>
<dbReference type="InterPro" id="IPR008844">
    <property type="entry name" value="Spore_GerAC-like"/>
</dbReference>
<feature type="domain" description="Spore germination GerAC-like C-terminal" evidence="1">
    <location>
        <begin position="31"/>
        <end position="155"/>
    </location>
</feature>
<dbReference type="InterPro" id="IPR046953">
    <property type="entry name" value="Spore_GerAC-like_C"/>
</dbReference>
<evidence type="ECO:0000313" key="3">
    <source>
        <dbReference type="Proteomes" id="UP001527882"/>
    </source>
</evidence>
<proteinExistence type="predicted"/>
<dbReference type="EMBL" id="JAQAGZ010000017">
    <property type="protein sequence ID" value="MCZ8515374.1"/>
    <property type="molecule type" value="Genomic_DNA"/>
</dbReference>
<sequence length="185" mass="21269">MYEKGETPSISEIKKDYEVKLTGSTQLDHTGKYAVSLDMQETIILHILQQNAKKSVSLTFSIPGEPKKRGRFDADKITIEAEKIKTKVKTSYRQDKFQFDIHVTMPAALTERLFAYDVRRKGNQLENMISEQAQKQIKSLIKKIQKHHIDPIGLVSMDGHMNMTSIRKWKIIGAMHSPKRISTLR</sequence>
<accession>A0ABT4QER6</accession>
<evidence type="ECO:0000313" key="2">
    <source>
        <dbReference type="EMBL" id="MCZ8515374.1"/>
    </source>
</evidence>
<dbReference type="Gene3D" id="3.30.300.210">
    <property type="entry name" value="Nutrient germinant receptor protein C, domain 3"/>
    <property type="match status" value="1"/>
</dbReference>
<organism evidence="2 3">
    <name type="scientific">Paenibacillus gyeongsangnamensis</name>
    <dbReference type="NCBI Taxonomy" id="3388067"/>
    <lineage>
        <taxon>Bacteria</taxon>
        <taxon>Bacillati</taxon>
        <taxon>Bacillota</taxon>
        <taxon>Bacilli</taxon>
        <taxon>Bacillales</taxon>
        <taxon>Paenibacillaceae</taxon>
        <taxon>Paenibacillus</taxon>
    </lineage>
</organism>
<reference evidence="2 3" key="1">
    <citation type="submission" date="2022-12" db="EMBL/GenBank/DDBJ databases">
        <title>Draft genome sequence of Paenibacillus sp. dW9.</title>
        <authorList>
            <person name="Choi E.-W."/>
            <person name="Kim D.-U."/>
        </authorList>
    </citation>
    <scope>NUCLEOTIDE SEQUENCE [LARGE SCALE GENOMIC DNA]</scope>
    <source>
        <strain evidence="3">dW9</strain>
    </source>
</reference>
<dbReference type="PANTHER" id="PTHR35789">
    <property type="entry name" value="SPORE GERMINATION PROTEIN B3"/>
    <property type="match status" value="1"/>
</dbReference>
<comment type="caution">
    <text evidence="2">The sequence shown here is derived from an EMBL/GenBank/DDBJ whole genome shotgun (WGS) entry which is preliminary data.</text>
</comment>
<name>A0ABT4QER6_9BACL</name>
<dbReference type="Pfam" id="PF05504">
    <property type="entry name" value="Spore_GerAC"/>
    <property type="match status" value="1"/>
</dbReference>
<protein>
    <recommendedName>
        <fullName evidence="1">Spore germination GerAC-like C-terminal domain-containing protein</fullName>
    </recommendedName>
</protein>
<keyword evidence="3" id="KW-1185">Reference proteome</keyword>
<dbReference type="RefSeq" id="WP_269883904.1">
    <property type="nucleotide sequence ID" value="NZ_JAQAGZ010000017.1"/>
</dbReference>
<dbReference type="Proteomes" id="UP001527882">
    <property type="component" value="Unassembled WGS sequence"/>
</dbReference>